<evidence type="ECO:0000259" key="4">
    <source>
        <dbReference type="PROSITE" id="PS51462"/>
    </source>
</evidence>
<dbReference type="InterPro" id="IPR015797">
    <property type="entry name" value="NUDIX_hydrolase-like_dom_sf"/>
</dbReference>
<dbReference type="Gene3D" id="3.90.79.10">
    <property type="entry name" value="Nucleoside Triphosphate Pyrophosphohydrolase"/>
    <property type="match status" value="1"/>
</dbReference>
<gene>
    <name evidence="5" type="ORF">GRX03_02265</name>
</gene>
<evidence type="ECO:0000313" key="6">
    <source>
        <dbReference type="Proteomes" id="UP000466535"/>
    </source>
</evidence>
<dbReference type="Proteomes" id="UP000466535">
    <property type="component" value="Unassembled WGS sequence"/>
</dbReference>
<evidence type="ECO:0000313" key="5">
    <source>
        <dbReference type="EMBL" id="MXR50431.1"/>
    </source>
</evidence>
<protein>
    <submittedName>
        <fullName evidence="5">NUDIX domain-containing protein</fullName>
    </submittedName>
</protein>
<proteinExistence type="predicted"/>
<dbReference type="GO" id="GO:0016787">
    <property type="term" value="F:hydrolase activity"/>
    <property type="evidence" value="ECO:0007669"/>
    <property type="project" value="UniProtKB-KW"/>
</dbReference>
<dbReference type="Pfam" id="PF00293">
    <property type="entry name" value="NUDIX"/>
    <property type="match status" value="1"/>
</dbReference>
<dbReference type="InterPro" id="IPR000086">
    <property type="entry name" value="NUDIX_hydrolase_dom"/>
</dbReference>
<dbReference type="OrthoDB" id="40462at2157"/>
<evidence type="ECO:0000256" key="2">
    <source>
        <dbReference type="ARBA" id="ARBA00022801"/>
    </source>
</evidence>
<keyword evidence="2" id="KW-0378">Hydrolase</keyword>
<sequence length="151" mass="17019">MSEWIPDHEWETIVRRMPIVSVDLLVRYDGGLVFGKRTNEPAKGEWFIPGGRVSKGETRQEAVHRVAEDELGISVEIVESLGAFEHFYDTADVEGVESKHYLANGYVVDLQDGNPGTDDDQHDAVEVFQSPPESLHPHIRAYLDASETLDW</sequence>
<keyword evidence="3" id="KW-0460">Magnesium</keyword>
<accession>A0A6B0T5C9</accession>
<comment type="caution">
    <text evidence="5">The sequence shown here is derived from an EMBL/GenBank/DDBJ whole genome shotgun (WGS) entry which is preliminary data.</text>
</comment>
<comment type="cofactor">
    <cofactor evidence="1">
        <name>Mg(2+)</name>
        <dbReference type="ChEBI" id="CHEBI:18420"/>
    </cofactor>
</comment>
<dbReference type="PROSITE" id="PS51462">
    <property type="entry name" value="NUDIX"/>
    <property type="match status" value="1"/>
</dbReference>
<dbReference type="PANTHER" id="PTHR43046">
    <property type="entry name" value="GDP-MANNOSE MANNOSYL HYDROLASE"/>
    <property type="match status" value="1"/>
</dbReference>
<feature type="domain" description="Nudix hydrolase" evidence="4">
    <location>
        <begin position="15"/>
        <end position="151"/>
    </location>
</feature>
<keyword evidence="6" id="KW-1185">Reference proteome</keyword>
<dbReference type="EMBL" id="WUUT01000001">
    <property type="protein sequence ID" value="MXR50431.1"/>
    <property type="molecule type" value="Genomic_DNA"/>
</dbReference>
<name>A0A6B0T5C9_9EURY</name>
<dbReference type="PANTHER" id="PTHR43046:SF12">
    <property type="entry name" value="GDP-MANNOSE MANNOSYL HYDROLASE"/>
    <property type="match status" value="1"/>
</dbReference>
<dbReference type="AlphaFoldDB" id="A0A6B0T5C9"/>
<reference evidence="5 6" key="1">
    <citation type="submission" date="2019-12" db="EMBL/GenBank/DDBJ databases">
        <title>Isolation and characterization of three novel carbon monoxide-oxidizing members of Halobacteria from salione crusts and soils.</title>
        <authorList>
            <person name="Myers M.R."/>
            <person name="King G.M."/>
        </authorList>
    </citation>
    <scope>NUCLEOTIDE SEQUENCE [LARGE SCALE GENOMIC DNA]</scope>
    <source>
        <strain evidence="5 6">WSH3</strain>
    </source>
</reference>
<dbReference type="RefSeq" id="WP_159762560.1">
    <property type="nucleotide sequence ID" value="NZ_WUUT01000001.1"/>
</dbReference>
<evidence type="ECO:0000256" key="3">
    <source>
        <dbReference type="ARBA" id="ARBA00022842"/>
    </source>
</evidence>
<dbReference type="SUPFAM" id="SSF55811">
    <property type="entry name" value="Nudix"/>
    <property type="match status" value="1"/>
</dbReference>
<organism evidence="5 6">
    <name type="scientific">Halovenus carboxidivorans</name>
    <dbReference type="NCBI Taxonomy" id="2692199"/>
    <lineage>
        <taxon>Archaea</taxon>
        <taxon>Methanobacteriati</taxon>
        <taxon>Methanobacteriota</taxon>
        <taxon>Stenosarchaea group</taxon>
        <taxon>Halobacteria</taxon>
        <taxon>Halobacteriales</taxon>
        <taxon>Haloarculaceae</taxon>
        <taxon>Halovenus</taxon>
    </lineage>
</organism>
<evidence type="ECO:0000256" key="1">
    <source>
        <dbReference type="ARBA" id="ARBA00001946"/>
    </source>
</evidence>